<evidence type="ECO:0000256" key="9">
    <source>
        <dbReference type="ARBA" id="ARBA00031449"/>
    </source>
</evidence>
<dbReference type="GO" id="GO:0046872">
    <property type="term" value="F:metal ion binding"/>
    <property type="evidence" value="ECO:0007669"/>
    <property type="project" value="UniProtKB-KW"/>
</dbReference>
<keyword evidence="8" id="KW-0456">Lyase</keyword>
<dbReference type="PANTHER" id="PTHR12589:SF7">
    <property type="entry name" value="6-PYRUVOYL TETRAHYDROBIOPTERIN SYNTHASE"/>
    <property type="match status" value="1"/>
</dbReference>
<evidence type="ECO:0000313" key="12">
    <source>
        <dbReference type="Proteomes" id="UP000510888"/>
    </source>
</evidence>
<name>A0A7I8BF81_9BURK</name>
<evidence type="ECO:0000256" key="8">
    <source>
        <dbReference type="ARBA" id="ARBA00023239"/>
    </source>
</evidence>
<evidence type="ECO:0000256" key="5">
    <source>
        <dbReference type="ARBA" id="ARBA00018141"/>
    </source>
</evidence>
<protein>
    <recommendedName>
        <fullName evidence="5">6-carboxy-5,6,7,8-tetrahydropterin synthase</fullName>
        <ecNumber evidence="4">4.1.2.50</ecNumber>
    </recommendedName>
    <alternativeName>
        <fullName evidence="9">Queuosine biosynthesis protein QueD</fullName>
    </alternativeName>
</protein>
<dbReference type="UniPathway" id="UPA00391"/>
<dbReference type="EMBL" id="AP023174">
    <property type="protein sequence ID" value="BCF87093.1"/>
    <property type="molecule type" value="Genomic_DNA"/>
</dbReference>
<keyword evidence="7" id="KW-0862">Zinc</keyword>
<comment type="pathway">
    <text evidence="2">Purine metabolism; 7-cyano-7-deazaguanine biosynthesis.</text>
</comment>
<keyword evidence="12" id="KW-1185">Reference proteome</keyword>
<accession>A0A7I8BF81</accession>
<evidence type="ECO:0000313" key="11">
    <source>
        <dbReference type="EMBL" id="BCF87093.1"/>
    </source>
</evidence>
<sequence>MAPDQMNYELSQKFYFEAAHTLHREIDAEGSRRVHGHTYHAQIFVRGRPDPTTRMVVDLGLLRREIERVRDQLDHRFLDEVPGLGAATLEGLCAYIYRNLSCALPNISRVRVERPASGDCCDLDLAMAMAMHAREEARI</sequence>
<dbReference type="SUPFAM" id="SSF55620">
    <property type="entry name" value="Tetrahydrobiopterin biosynthesis enzymes-like"/>
    <property type="match status" value="1"/>
</dbReference>
<comment type="catalytic activity">
    <reaction evidence="10">
        <text>7,8-dihydroneopterin 3'-triphosphate + H2O = 6-carboxy-5,6,7,8-tetrahydropterin + triphosphate + acetaldehyde + 2 H(+)</text>
        <dbReference type="Rhea" id="RHEA:27966"/>
        <dbReference type="ChEBI" id="CHEBI:15343"/>
        <dbReference type="ChEBI" id="CHEBI:15377"/>
        <dbReference type="ChEBI" id="CHEBI:15378"/>
        <dbReference type="ChEBI" id="CHEBI:18036"/>
        <dbReference type="ChEBI" id="CHEBI:58462"/>
        <dbReference type="ChEBI" id="CHEBI:61032"/>
        <dbReference type="EC" id="4.1.2.50"/>
    </reaction>
</comment>
<evidence type="ECO:0000256" key="4">
    <source>
        <dbReference type="ARBA" id="ARBA00012982"/>
    </source>
</evidence>
<dbReference type="AlphaFoldDB" id="A0A7I8BF81"/>
<evidence type="ECO:0000256" key="3">
    <source>
        <dbReference type="ARBA" id="ARBA00008900"/>
    </source>
</evidence>
<evidence type="ECO:0000256" key="10">
    <source>
        <dbReference type="ARBA" id="ARBA00048807"/>
    </source>
</evidence>
<dbReference type="EC" id="4.1.2.50" evidence="4"/>
<evidence type="ECO:0000256" key="2">
    <source>
        <dbReference type="ARBA" id="ARBA00005061"/>
    </source>
</evidence>
<dbReference type="InterPro" id="IPR007115">
    <property type="entry name" value="6-PTP_synth/QueD"/>
</dbReference>
<proteinExistence type="inferred from homology"/>
<comment type="cofactor">
    <cofactor evidence="1">
        <name>Zn(2+)</name>
        <dbReference type="ChEBI" id="CHEBI:29105"/>
    </cofactor>
</comment>
<evidence type="ECO:0000256" key="6">
    <source>
        <dbReference type="ARBA" id="ARBA00022723"/>
    </source>
</evidence>
<dbReference type="GO" id="GO:0070497">
    <property type="term" value="F:6-carboxytetrahydropterin synthase activity"/>
    <property type="evidence" value="ECO:0007669"/>
    <property type="project" value="UniProtKB-EC"/>
</dbReference>
<dbReference type="Pfam" id="PF01242">
    <property type="entry name" value="PTPS"/>
    <property type="match status" value="1"/>
</dbReference>
<evidence type="ECO:0000256" key="7">
    <source>
        <dbReference type="ARBA" id="ARBA00022833"/>
    </source>
</evidence>
<dbReference type="PANTHER" id="PTHR12589">
    <property type="entry name" value="PYRUVOYL TETRAHYDROBIOPTERIN SYNTHASE"/>
    <property type="match status" value="1"/>
</dbReference>
<evidence type="ECO:0000256" key="1">
    <source>
        <dbReference type="ARBA" id="ARBA00001947"/>
    </source>
</evidence>
<dbReference type="Gene3D" id="3.30.479.10">
    <property type="entry name" value="6-pyruvoyl tetrahydropterin synthase/QueD"/>
    <property type="match status" value="1"/>
</dbReference>
<dbReference type="Proteomes" id="UP000510888">
    <property type="component" value="Chromosome 1"/>
</dbReference>
<organism evidence="11 12">
    <name type="scientific">Paraburkholderia largidicola</name>
    <dbReference type="NCBI Taxonomy" id="3014751"/>
    <lineage>
        <taxon>Bacteria</taxon>
        <taxon>Pseudomonadati</taxon>
        <taxon>Pseudomonadota</taxon>
        <taxon>Betaproteobacteria</taxon>
        <taxon>Burkholderiales</taxon>
        <taxon>Burkholderiaceae</taxon>
        <taxon>Paraburkholderia</taxon>
    </lineage>
</organism>
<reference evidence="11 12" key="1">
    <citation type="journal article" date="2020" name="Genes (Basel)">
        <title>Genomic Comparison of Insect Gut Symbionts from Divergent Burkholderia Subclades.</title>
        <authorList>
            <person name="Takeshita K."/>
            <person name="Kikuchi Y."/>
        </authorList>
    </citation>
    <scope>NUCLEOTIDE SEQUENCE [LARGE SCALE GENOMIC DNA]</scope>
    <source>
        <strain evidence="11 12">PGU16</strain>
    </source>
</reference>
<keyword evidence="6" id="KW-0479">Metal-binding</keyword>
<dbReference type="KEGG" id="plad:PPGU16_01600"/>
<dbReference type="InterPro" id="IPR038418">
    <property type="entry name" value="6-PTP_synth/QueD_sf"/>
</dbReference>
<comment type="similarity">
    <text evidence="3">Belongs to the PTPS family. QueD subfamily.</text>
</comment>
<gene>
    <name evidence="11" type="ORF">PPGU16_01600</name>
</gene>